<accession>A0ABD3PBJ7</accession>
<dbReference type="CDD" id="cd08897">
    <property type="entry name" value="SRPBCC_CalC_Aha1-like_4"/>
    <property type="match status" value="1"/>
</dbReference>
<evidence type="ECO:0000256" key="1">
    <source>
        <dbReference type="ARBA" id="ARBA00006817"/>
    </source>
</evidence>
<feature type="domain" description="Activator of Hsp90 ATPase homologue 1/2-like C-terminal" evidence="2">
    <location>
        <begin position="11"/>
        <end position="134"/>
    </location>
</feature>
<dbReference type="EMBL" id="JABMIG020000219">
    <property type="protein sequence ID" value="KAL3785164.1"/>
    <property type="molecule type" value="Genomic_DNA"/>
</dbReference>
<comment type="caution">
    <text evidence="3">The sequence shown here is derived from an EMBL/GenBank/DDBJ whole genome shotgun (WGS) entry which is preliminary data.</text>
</comment>
<dbReference type="SUPFAM" id="SSF55961">
    <property type="entry name" value="Bet v1-like"/>
    <property type="match status" value="1"/>
</dbReference>
<dbReference type="Pfam" id="PF08327">
    <property type="entry name" value="AHSA1"/>
    <property type="match status" value="1"/>
</dbReference>
<dbReference type="AlphaFoldDB" id="A0ABD3PBJ7"/>
<gene>
    <name evidence="3" type="ORF">HJC23_013830</name>
</gene>
<protein>
    <recommendedName>
        <fullName evidence="2">Activator of Hsp90 ATPase homologue 1/2-like C-terminal domain-containing protein</fullName>
    </recommendedName>
</protein>
<evidence type="ECO:0000259" key="2">
    <source>
        <dbReference type="Pfam" id="PF08327"/>
    </source>
</evidence>
<keyword evidence="4" id="KW-1185">Reference proteome</keyword>
<dbReference type="Proteomes" id="UP001516023">
    <property type="component" value="Unassembled WGS sequence"/>
</dbReference>
<comment type="similarity">
    <text evidence="1">Belongs to the AHA1 family.</text>
</comment>
<dbReference type="InterPro" id="IPR023393">
    <property type="entry name" value="START-like_dom_sf"/>
</dbReference>
<reference evidence="3 4" key="1">
    <citation type="journal article" date="2020" name="G3 (Bethesda)">
        <title>Improved Reference Genome for Cyclotella cryptica CCMP332, a Model for Cell Wall Morphogenesis, Salinity Adaptation, and Lipid Production in Diatoms (Bacillariophyta).</title>
        <authorList>
            <person name="Roberts W.R."/>
            <person name="Downey K.M."/>
            <person name="Ruck E.C."/>
            <person name="Traller J.C."/>
            <person name="Alverson A.J."/>
        </authorList>
    </citation>
    <scope>NUCLEOTIDE SEQUENCE [LARGE SCALE GENOMIC DNA]</scope>
    <source>
        <strain evidence="3 4">CCMP332</strain>
    </source>
</reference>
<evidence type="ECO:0000313" key="3">
    <source>
        <dbReference type="EMBL" id="KAL3785164.1"/>
    </source>
</evidence>
<dbReference type="Gene3D" id="3.30.530.20">
    <property type="match status" value="1"/>
</dbReference>
<name>A0ABD3PBJ7_9STRA</name>
<dbReference type="InterPro" id="IPR013538">
    <property type="entry name" value="ASHA1/2-like_C"/>
</dbReference>
<proteinExistence type="inferred from homology"/>
<organism evidence="3 4">
    <name type="scientific">Cyclotella cryptica</name>
    <dbReference type="NCBI Taxonomy" id="29204"/>
    <lineage>
        <taxon>Eukaryota</taxon>
        <taxon>Sar</taxon>
        <taxon>Stramenopiles</taxon>
        <taxon>Ochrophyta</taxon>
        <taxon>Bacillariophyta</taxon>
        <taxon>Coscinodiscophyceae</taxon>
        <taxon>Thalassiosirophycidae</taxon>
        <taxon>Stephanodiscales</taxon>
        <taxon>Stephanodiscaceae</taxon>
        <taxon>Cyclotella</taxon>
    </lineage>
</organism>
<sequence length="136" mass="15745">MKITIETKIQAPVDKVWSAWTTPDDIVKWNFASDEWCCPRAQIDLQPGGKFSYRMEAKDGSTWFDFAGEFIAIEENKRMEFHLGDNRSVVVNFEKSGDDTVTLSETFEAEEENSAEQQRRGWQSILDNFKKHVESD</sequence>
<evidence type="ECO:0000313" key="4">
    <source>
        <dbReference type="Proteomes" id="UP001516023"/>
    </source>
</evidence>